<accession>A0A1T2L497</accession>
<name>A0A1T2L497_9GAMM</name>
<keyword evidence="2" id="KW-1133">Transmembrane helix</keyword>
<protein>
    <submittedName>
        <fullName evidence="3">Uncharacterized protein</fullName>
    </submittedName>
</protein>
<feature type="transmembrane region" description="Helical" evidence="2">
    <location>
        <begin position="16"/>
        <end position="37"/>
    </location>
</feature>
<comment type="caution">
    <text evidence="3">The sequence shown here is derived from an EMBL/GenBank/DDBJ whole genome shotgun (WGS) entry which is preliminary data.</text>
</comment>
<dbReference type="RefSeq" id="WP_078483909.1">
    <property type="nucleotide sequence ID" value="NZ_MPRL01000039.1"/>
</dbReference>
<proteinExistence type="predicted"/>
<sequence length="109" mass="12543">MSRLQKNPNTFTSFRLVYAIIFLVIGFSFAIIGMLISNHPEMVTWLPYIRPEAGLPLVFSGVISVAFGIGALHLILNRRMDKSERRQHQMPIGFADRRSGHERRYHDES</sequence>
<dbReference type="AlphaFoldDB" id="A0A1T2L497"/>
<gene>
    <name evidence="3" type="ORF">BOW53_09835</name>
</gene>
<keyword evidence="2" id="KW-0812">Transmembrane</keyword>
<reference evidence="3 4" key="1">
    <citation type="submission" date="2016-11" db="EMBL/GenBank/DDBJ databases">
        <title>Mixed transmission modes and dynamic genome evolution in an obligate animal-bacterial symbiosis.</title>
        <authorList>
            <person name="Russell S.L."/>
            <person name="Corbett-Detig R.B."/>
            <person name="Cavanaugh C.M."/>
        </authorList>
    </citation>
    <scope>NUCLEOTIDE SEQUENCE [LARGE SCALE GENOMIC DNA]</scope>
    <source>
        <strain evidence="3">Sveles-Q1</strain>
    </source>
</reference>
<evidence type="ECO:0000313" key="4">
    <source>
        <dbReference type="Proteomes" id="UP000191110"/>
    </source>
</evidence>
<feature type="transmembrane region" description="Helical" evidence="2">
    <location>
        <begin position="57"/>
        <end position="76"/>
    </location>
</feature>
<organism evidence="3 4">
    <name type="scientific">Solemya pervernicosa gill symbiont</name>
    <dbReference type="NCBI Taxonomy" id="642797"/>
    <lineage>
        <taxon>Bacteria</taxon>
        <taxon>Pseudomonadati</taxon>
        <taxon>Pseudomonadota</taxon>
        <taxon>Gammaproteobacteria</taxon>
        <taxon>sulfur-oxidizing symbionts</taxon>
    </lineage>
</organism>
<feature type="region of interest" description="Disordered" evidence="1">
    <location>
        <begin position="85"/>
        <end position="109"/>
    </location>
</feature>
<evidence type="ECO:0000256" key="2">
    <source>
        <dbReference type="SAM" id="Phobius"/>
    </source>
</evidence>
<dbReference type="EMBL" id="MPRL01000039">
    <property type="protein sequence ID" value="OOZ39894.1"/>
    <property type="molecule type" value="Genomic_DNA"/>
</dbReference>
<evidence type="ECO:0000313" key="3">
    <source>
        <dbReference type="EMBL" id="OOZ39894.1"/>
    </source>
</evidence>
<evidence type="ECO:0000256" key="1">
    <source>
        <dbReference type="SAM" id="MobiDB-lite"/>
    </source>
</evidence>
<keyword evidence="2" id="KW-0472">Membrane</keyword>
<feature type="compositionally biased region" description="Basic and acidic residues" evidence="1">
    <location>
        <begin position="95"/>
        <end position="109"/>
    </location>
</feature>
<keyword evidence="4" id="KW-1185">Reference proteome</keyword>
<dbReference type="Proteomes" id="UP000191110">
    <property type="component" value="Unassembled WGS sequence"/>
</dbReference>